<organism evidence="2 3">
    <name type="scientific">Paenibacillus chitinolyticus</name>
    <dbReference type="NCBI Taxonomy" id="79263"/>
    <lineage>
        <taxon>Bacteria</taxon>
        <taxon>Bacillati</taxon>
        <taxon>Bacillota</taxon>
        <taxon>Bacilli</taxon>
        <taxon>Bacillales</taxon>
        <taxon>Paenibacillaceae</taxon>
        <taxon>Paenibacillus</taxon>
    </lineage>
</organism>
<dbReference type="OrthoDB" id="1779554at2"/>
<evidence type="ECO:0000313" key="1">
    <source>
        <dbReference type="EMBL" id="MCY9597294.1"/>
    </source>
</evidence>
<dbReference type="AlphaFoldDB" id="A0A410WPT6"/>
<evidence type="ECO:0000313" key="4">
    <source>
        <dbReference type="Proteomes" id="UP001527202"/>
    </source>
</evidence>
<protein>
    <recommendedName>
        <fullName evidence="5">Glycosyl hydrolase</fullName>
    </recommendedName>
</protein>
<dbReference type="GO" id="GO:0005975">
    <property type="term" value="P:carbohydrate metabolic process"/>
    <property type="evidence" value="ECO:0007669"/>
    <property type="project" value="InterPro"/>
</dbReference>
<evidence type="ECO:0008006" key="5">
    <source>
        <dbReference type="Google" id="ProtNLM"/>
    </source>
</evidence>
<reference evidence="2 3" key="1">
    <citation type="submission" date="2018-01" db="EMBL/GenBank/DDBJ databases">
        <title>The whole genome sequencing and assembly of Paenibacillus chitinolyticus KCCM 41400 strain.</title>
        <authorList>
            <person name="Kim J.-Y."/>
            <person name="Park M.-K."/>
            <person name="Lee Y.-J."/>
            <person name="Yi H."/>
            <person name="Bahn Y.-S."/>
            <person name="Kim J.F."/>
            <person name="Lee D.-W."/>
        </authorList>
    </citation>
    <scope>NUCLEOTIDE SEQUENCE [LARGE SCALE GENOMIC DNA]</scope>
    <source>
        <strain evidence="2 3">KCCM 41400</strain>
    </source>
</reference>
<dbReference type="Proteomes" id="UP001527202">
    <property type="component" value="Unassembled WGS sequence"/>
</dbReference>
<sequence>MKKGTAIALGVVLCLVLFLIVNRKTEDAPPMPAPSGEPAGQNGKIINVQNERQALYAFVKTRMTGPFGVFTNFKETDEAKEAATGHEVLSESASLQMREDARSKRKEEFARHWALAQQTFDLKRGFSYRYSPKQQKKYPLNAAVDDLRVIRALAEAAKAFDEPAYAKEAEKYGKRFYETNVKDGRLYDFYDETYGITNKFVTLCYIDLRTLGMLPAPDASRQALLDNMKSLIAKGYLSDAFPFYETRFDYEKNAYTSEGINMVESLLTVLHLAEAGEPAPASIRYIKDHVKAGTLYGRYTKEGTPATQVQSTAIYAITAMIGSEIGDASLYQDSIQRMNAYQVKDEGSPLNGGFGDVASGQAYSFDNLMALLAYTY</sequence>
<reference evidence="1 4" key="2">
    <citation type="submission" date="2022-05" db="EMBL/GenBank/DDBJ databases">
        <title>Genome Sequencing of Bee-Associated Microbes.</title>
        <authorList>
            <person name="Dunlap C."/>
        </authorList>
    </citation>
    <scope>NUCLEOTIDE SEQUENCE [LARGE SCALE GENOMIC DNA]</scope>
    <source>
        <strain evidence="1 4">NRRL B-23120</strain>
    </source>
</reference>
<dbReference type="RefSeq" id="WP_042231468.1">
    <property type="nucleotide sequence ID" value="NZ_CP026520.1"/>
</dbReference>
<proteinExistence type="predicted"/>
<dbReference type="Gene3D" id="1.50.10.10">
    <property type="match status" value="1"/>
</dbReference>
<dbReference type="EMBL" id="CP026520">
    <property type="protein sequence ID" value="QAV16344.1"/>
    <property type="molecule type" value="Genomic_DNA"/>
</dbReference>
<gene>
    <name evidence="1" type="ORF">M5X16_16155</name>
    <name evidence="2" type="ORF">PC41400_00965</name>
</gene>
<dbReference type="Proteomes" id="UP000288943">
    <property type="component" value="Chromosome"/>
</dbReference>
<dbReference type="GeneID" id="95373386"/>
<evidence type="ECO:0000313" key="3">
    <source>
        <dbReference type="Proteomes" id="UP000288943"/>
    </source>
</evidence>
<keyword evidence="4" id="KW-1185">Reference proteome</keyword>
<dbReference type="SUPFAM" id="SSF48208">
    <property type="entry name" value="Six-hairpin glycosidases"/>
    <property type="match status" value="1"/>
</dbReference>
<dbReference type="KEGG" id="pchi:PC41400_00965"/>
<name>A0A410WPT6_9BACL</name>
<evidence type="ECO:0000313" key="2">
    <source>
        <dbReference type="EMBL" id="QAV16344.1"/>
    </source>
</evidence>
<accession>A0A410WPT6</accession>
<dbReference type="InterPro" id="IPR012341">
    <property type="entry name" value="6hp_glycosidase-like_sf"/>
</dbReference>
<dbReference type="InterPro" id="IPR008928">
    <property type="entry name" value="6-hairpin_glycosidase_sf"/>
</dbReference>
<dbReference type="EMBL" id="JAMDMJ010000018">
    <property type="protein sequence ID" value="MCY9597294.1"/>
    <property type="molecule type" value="Genomic_DNA"/>
</dbReference>